<dbReference type="InterPro" id="IPR003954">
    <property type="entry name" value="RRM_euk-type"/>
</dbReference>
<dbReference type="InterPro" id="IPR035979">
    <property type="entry name" value="RBD_domain_sf"/>
</dbReference>
<dbReference type="InterPro" id="IPR000504">
    <property type="entry name" value="RRM_dom"/>
</dbReference>
<feature type="compositionally biased region" description="Low complexity" evidence="2">
    <location>
        <begin position="74"/>
        <end position="89"/>
    </location>
</feature>
<dbReference type="CDD" id="cd12317">
    <property type="entry name" value="RRM4_RBM19_RRM3_MRD1"/>
    <property type="match status" value="1"/>
</dbReference>
<evidence type="ECO:0000259" key="3">
    <source>
        <dbReference type="PROSITE" id="PS50102"/>
    </source>
</evidence>
<feature type="compositionally biased region" description="Basic and acidic residues" evidence="2">
    <location>
        <begin position="174"/>
        <end position="188"/>
    </location>
</feature>
<feature type="domain" description="RRM" evidence="3">
    <location>
        <begin position="1033"/>
        <end position="1110"/>
    </location>
</feature>
<gene>
    <name evidence="4" type="ORF">ZIOFF_059748</name>
</gene>
<accession>A0A8J5KMX9</accession>
<feature type="compositionally biased region" description="Basic and acidic residues" evidence="2">
    <location>
        <begin position="132"/>
        <end position="146"/>
    </location>
</feature>
<feature type="compositionally biased region" description="Pro residues" evidence="2">
    <location>
        <begin position="108"/>
        <end position="118"/>
    </location>
</feature>
<dbReference type="CDD" id="cd12316">
    <property type="entry name" value="RRM3_RBM19_RRM2_MRD1"/>
    <property type="match status" value="1"/>
</dbReference>
<protein>
    <recommendedName>
        <fullName evidence="3">RRM domain-containing protein</fullName>
    </recommendedName>
</protein>
<dbReference type="InterPro" id="IPR012677">
    <property type="entry name" value="Nucleotide-bd_a/b_plait_sf"/>
</dbReference>
<feature type="domain" description="RRM" evidence="3">
    <location>
        <begin position="618"/>
        <end position="696"/>
    </location>
</feature>
<feature type="compositionally biased region" description="Gly residues" evidence="2">
    <location>
        <begin position="227"/>
        <end position="236"/>
    </location>
</feature>
<feature type="region of interest" description="Disordered" evidence="2">
    <location>
        <begin position="695"/>
        <end position="729"/>
    </location>
</feature>
<feature type="compositionally biased region" description="Basic and acidic residues" evidence="2">
    <location>
        <begin position="700"/>
        <end position="710"/>
    </location>
</feature>
<dbReference type="FunFam" id="3.30.70.330:FF:000994">
    <property type="entry name" value="RNA-binding (RRM/RBD/RNP motifs) family protein"/>
    <property type="match status" value="1"/>
</dbReference>
<dbReference type="AlphaFoldDB" id="A0A8J5KMX9"/>
<keyword evidence="5" id="KW-1185">Reference proteome</keyword>
<dbReference type="PANTHER" id="PTHR47911">
    <property type="entry name" value="HYDROXYPROLINE-RICH GLYCOPROTEIN-LIKE"/>
    <property type="match status" value="1"/>
</dbReference>
<feature type="region of interest" description="Disordered" evidence="2">
    <location>
        <begin position="24"/>
        <end position="261"/>
    </location>
</feature>
<evidence type="ECO:0000313" key="4">
    <source>
        <dbReference type="EMBL" id="KAG6483108.1"/>
    </source>
</evidence>
<dbReference type="Gene3D" id="3.30.70.330">
    <property type="match status" value="5"/>
</dbReference>
<evidence type="ECO:0000313" key="5">
    <source>
        <dbReference type="Proteomes" id="UP000734854"/>
    </source>
</evidence>
<feature type="domain" description="RRM" evidence="3">
    <location>
        <begin position="813"/>
        <end position="885"/>
    </location>
</feature>
<dbReference type="SUPFAM" id="SSF54928">
    <property type="entry name" value="RNA-binding domain, RBD"/>
    <property type="match status" value="4"/>
</dbReference>
<dbReference type="EMBL" id="JACMSC010000016">
    <property type="protein sequence ID" value="KAG6483108.1"/>
    <property type="molecule type" value="Genomic_DNA"/>
</dbReference>
<organism evidence="4 5">
    <name type="scientific">Zingiber officinale</name>
    <name type="common">Ginger</name>
    <name type="synonym">Amomum zingiber</name>
    <dbReference type="NCBI Taxonomy" id="94328"/>
    <lineage>
        <taxon>Eukaryota</taxon>
        <taxon>Viridiplantae</taxon>
        <taxon>Streptophyta</taxon>
        <taxon>Embryophyta</taxon>
        <taxon>Tracheophyta</taxon>
        <taxon>Spermatophyta</taxon>
        <taxon>Magnoliopsida</taxon>
        <taxon>Liliopsida</taxon>
        <taxon>Zingiberales</taxon>
        <taxon>Zingiberaceae</taxon>
        <taxon>Zingiber</taxon>
    </lineage>
</organism>
<sequence length="1152" mass="127278">MRSFGKLTAVSGGRPAAATALYAYSTLPGGGGGGGGGRGRGRGSGPPTPVPGQPAPHEGDEHGFAPPGVGRGRGQPVLPSSPVLPSFSSWMSPGDPASVGRGRGRFAPSPPPPPPPSDPSESSAGPKKPIFFRREEVPSDLGDKPKLAGSDEVAPLPRSMSPGPSGVGRGKPTRVPESDARPREENRHLRQRPAPRSGPETSAQTASQTRMGREEAVKRAVEVLSRSGGGQGPGRGRGGRTMTRGRGRGRGGRSGGRGGAEEQELDIGIYLGNNADGEKLEKRLGEEKMNLLNEAFEEMSLRALPSPLVQAYLEAQHYNNMIEYEPEYLVNFENPDIDEKPPMSLEEALQKAKPFLMAYEGRRSLVFLFLFSTTNSHLDIFVYYFTNSWRGFLMLSCGFLISIHKLDISNPACCLSKARQVKLSRLCVKNLPKYADENRLREFFSQKGEVTDAKLMRTRQNYLIAKEFIILDNDFIIAWVALFVIYMLNSITDYWRHEDLNNMQHFLLLDISCLLLDEFLSQLSGCSSSCEMRVSSSTSDDSSLKQKNAKPKDSEIEGDASDGEPSKPDVNDEMIDMSGIDQALMQVESSKTFIEEKNDNEIPNSSFNDEYKQELETGRLFIRNLPYTATEDDLAELFSQFGELSEVHLVVDKDTKRSKGIGYVLYALPESAIRALEELDNSIFQGRLLHIMPAKGKNPTSEKIESEHATSKKNLKQLRQEQRKASEASGDTRAWNALFMRQDTVVEHIARKHGIRKSDLLDNEANDLAVRVALAETHVIAETKKALSNAGVNIKALEEFASKKAENSKRSNHVILVKNLPYTSNEGDLAGMFGKYGSLNKVVLPPTRVLALVVFLEAGEARAAFKGLAYKRYKDVPLYLEWAPTDILSPSPKLNNEEQNNVVGEEKLNKVLIRQAVEGIAEEEIDPDKVESRSVFVKNLNFKTTDELLRNHFSDKMKNGTLKSVKVKKHVKGGKNVSMGFGFIEFDSVETATDVCKDLQGTVLDGHALILQLCHSKKASEAPKNDEKNKSSTTLMVKNVAFEATEKDLKQLFSPFGQIKSLRLPVKFGGHHKGYAFVEYITKQEAQNAMENLSSTHLYGRHLVLERAKDKETMEDLRAKAAAQFADGHNVLSKKRKQDTLAEKVEKIARIL</sequence>
<name>A0A8J5KMX9_ZINOF</name>
<keyword evidence="1" id="KW-0694">RNA-binding</keyword>
<dbReference type="PROSITE" id="PS50102">
    <property type="entry name" value="RRM"/>
    <property type="match status" value="4"/>
</dbReference>
<dbReference type="FunFam" id="3.30.70.330:FF:000442">
    <property type="entry name" value="Multiple RNA-binding domain-containing protein 1"/>
    <property type="match status" value="1"/>
</dbReference>
<feature type="domain" description="RRM" evidence="3">
    <location>
        <begin position="933"/>
        <end position="1016"/>
    </location>
</feature>
<feature type="region of interest" description="Disordered" evidence="2">
    <location>
        <begin position="534"/>
        <end position="573"/>
    </location>
</feature>
<dbReference type="GO" id="GO:0003723">
    <property type="term" value="F:RNA binding"/>
    <property type="evidence" value="ECO:0007669"/>
    <property type="project" value="UniProtKB-UniRule"/>
</dbReference>
<evidence type="ECO:0000256" key="1">
    <source>
        <dbReference type="PROSITE-ProRule" id="PRU00176"/>
    </source>
</evidence>
<dbReference type="Pfam" id="PF00076">
    <property type="entry name" value="RRM_1"/>
    <property type="match status" value="5"/>
</dbReference>
<reference evidence="4 5" key="1">
    <citation type="submission" date="2020-08" db="EMBL/GenBank/DDBJ databases">
        <title>Plant Genome Project.</title>
        <authorList>
            <person name="Zhang R.-G."/>
        </authorList>
    </citation>
    <scope>NUCLEOTIDE SEQUENCE [LARGE SCALE GENOMIC DNA]</scope>
    <source>
        <tissue evidence="4">Rhizome</tissue>
    </source>
</reference>
<dbReference type="Proteomes" id="UP000734854">
    <property type="component" value="Unassembled WGS sequence"/>
</dbReference>
<comment type="caution">
    <text evidence="4">The sequence shown here is derived from an EMBL/GenBank/DDBJ whole genome shotgun (WGS) entry which is preliminary data.</text>
</comment>
<feature type="compositionally biased region" description="Polar residues" evidence="2">
    <location>
        <begin position="199"/>
        <end position="210"/>
    </location>
</feature>
<feature type="compositionally biased region" description="Gly residues" evidence="2">
    <location>
        <begin position="28"/>
        <end position="44"/>
    </location>
</feature>
<proteinExistence type="predicted"/>
<feature type="compositionally biased region" description="Basic and acidic residues" evidence="2">
    <location>
        <begin position="211"/>
        <end position="221"/>
    </location>
</feature>
<dbReference type="SMART" id="SM00361">
    <property type="entry name" value="RRM_1"/>
    <property type="match status" value="3"/>
</dbReference>
<dbReference type="PANTHER" id="PTHR47911:SF1">
    <property type="entry name" value="OS06G0664400 PROTEIN"/>
    <property type="match status" value="1"/>
</dbReference>
<dbReference type="CDD" id="cd12320">
    <property type="entry name" value="RRM6_RBM19_RRM5_MRD1"/>
    <property type="match status" value="1"/>
</dbReference>
<evidence type="ECO:0000256" key="2">
    <source>
        <dbReference type="SAM" id="MobiDB-lite"/>
    </source>
</evidence>
<dbReference type="SMART" id="SM00360">
    <property type="entry name" value="RRM"/>
    <property type="match status" value="5"/>
</dbReference>